<keyword evidence="1" id="KW-0812">Transmembrane</keyword>
<dbReference type="InterPro" id="IPR002656">
    <property type="entry name" value="Acyl_transf_3_dom"/>
</dbReference>
<keyword evidence="1" id="KW-1133">Transmembrane helix</keyword>
<evidence type="ECO:0000313" key="4">
    <source>
        <dbReference type="Proteomes" id="UP000659388"/>
    </source>
</evidence>
<evidence type="ECO:0000259" key="2">
    <source>
        <dbReference type="Pfam" id="PF01757"/>
    </source>
</evidence>
<protein>
    <submittedName>
        <fullName evidence="3">Acyltransferase family protein</fullName>
    </submittedName>
</protein>
<feature type="transmembrane region" description="Helical" evidence="1">
    <location>
        <begin position="170"/>
        <end position="189"/>
    </location>
</feature>
<keyword evidence="3" id="KW-0012">Acyltransferase</keyword>
<feature type="domain" description="Acyltransferase 3" evidence="2">
    <location>
        <begin position="4"/>
        <end position="346"/>
    </location>
</feature>
<feature type="transmembrane region" description="Helical" evidence="1">
    <location>
        <begin position="51"/>
        <end position="69"/>
    </location>
</feature>
<keyword evidence="3" id="KW-0808">Transferase</keyword>
<feature type="transmembrane region" description="Helical" evidence="1">
    <location>
        <begin position="209"/>
        <end position="227"/>
    </location>
</feature>
<dbReference type="Pfam" id="PF01757">
    <property type="entry name" value="Acyl_transf_3"/>
    <property type="match status" value="1"/>
</dbReference>
<dbReference type="EMBL" id="JAESIY010000023">
    <property type="protein sequence ID" value="MBL3659023.1"/>
    <property type="molecule type" value="Genomic_DNA"/>
</dbReference>
<keyword evidence="1" id="KW-0472">Membrane</keyword>
<gene>
    <name evidence="3" type="ORF">JL102_22945</name>
</gene>
<feature type="transmembrane region" description="Helical" evidence="1">
    <location>
        <begin position="138"/>
        <end position="158"/>
    </location>
</feature>
<dbReference type="InterPro" id="IPR050623">
    <property type="entry name" value="Glucan_succinyl_AcylTrfase"/>
</dbReference>
<evidence type="ECO:0000256" key="1">
    <source>
        <dbReference type="SAM" id="Phobius"/>
    </source>
</evidence>
<feature type="transmembrane region" description="Helical" evidence="1">
    <location>
        <begin position="239"/>
        <end position="256"/>
    </location>
</feature>
<dbReference type="RefSeq" id="WP_202246815.1">
    <property type="nucleotide sequence ID" value="NZ_JAESIY010000023.1"/>
</dbReference>
<proteinExistence type="predicted"/>
<feature type="transmembrane region" description="Helical" evidence="1">
    <location>
        <begin position="301"/>
        <end position="321"/>
    </location>
</feature>
<feature type="transmembrane region" description="Helical" evidence="1">
    <location>
        <begin position="81"/>
        <end position="103"/>
    </location>
</feature>
<keyword evidence="4" id="KW-1185">Reference proteome</keyword>
<accession>A0A937FEF9</accession>
<organism evidence="3 4">
    <name type="scientific">Fulvivirga sediminis</name>
    <dbReference type="NCBI Taxonomy" id="2803949"/>
    <lineage>
        <taxon>Bacteria</taxon>
        <taxon>Pseudomonadati</taxon>
        <taxon>Bacteroidota</taxon>
        <taxon>Cytophagia</taxon>
        <taxon>Cytophagales</taxon>
        <taxon>Fulvivirgaceae</taxon>
        <taxon>Fulvivirga</taxon>
    </lineage>
</organism>
<feature type="transmembrane region" description="Helical" evidence="1">
    <location>
        <begin position="327"/>
        <end position="346"/>
    </location>
</feature>
<dbReference type="PANTHER" id="PTHR36927:SF3">
    <property type="entry name" value="GLUCANS BIOSYNTHESIS PROTEIN C"/>
    <property type="match status" value="1"/>
</dbReference>
<name>A0A937FEF9_9BACT</name>
<comment type="caution">
    <text evidence="3">The sequence shown here is derived from an EMBL/GenBank/DDBJ whole genome shotgun (WGS) entry which is preliminary data.</text>
</comment>
<evidence type="ECO:0000313" key="3">
    <source>
        <dbReference type="EMBL" id="MBL3659023.1"/>
    </source>
</evidence>
<dbReference type="PANTHER" id="PTHR36927">
    <property type="entry name" value="BLR4337 PROTEIN"/>
    <property type="match status" value="1"/>
</dbReference>
<dbReference type="GO" id="GO:0016747">
    <property type="term" value="F:acyltransferase activity, transferring groups other than amino-acyl groups"/>
    <property type="evidence" value="ECO:0007669"/>
    <property type="project" value="InterPro"/>
</dbReference>
<reference evidence="3" key="1">
    <citation type="submission" date="2021-01" db="EMBL/GenBank/DDBJ databases">
        <title>Fulvivirga kasyanovii gen. nov., sp nov., a novel member of the phylum Bacteroidetes isolated from seawater in a mussel farm.</title>
        <authorList>
            <person name="Zhao L.-H."/>
            <person name="Wang Z.-J."/>
        </authorList>
    </citation>
    <scope>NUCLEOTIDE SEQUENCE</scope>
    <source>
        <strain evidence="3">2943</strain>
    </source>
</reference>
<dbReference type="Proteomes" id="UP000659388">
    <property type="component" value="Unassembled WGS sequence"/>
</dbReference>
<sequence>MRRYDLDWLRVLVFALLIFYHVGMFFVPWGFHIKNNHLYSELAYPMWFLNQWRLPVLFIISGMGTYYALQKRTTTQFAWERITRLLIPLVFGMLFIIPPQVFIERIAKQQFDGTYLNFWLNEAFTGAYPDGNISWHHLWFLPYLLLFSLVLIPLFSYLKNNPDNKLISTLRKLVANPLTIYTLAVPLFITEYLLKPYFPMNHALVGDYYTIAHYIIIFLYGFLFITVQEQFWDTIRRYIIYNMIIGVVCFSTLVLIPENTSSAIESFVLVMNALSWILALLGFSARYLNVNSPLLKYCNQAVYPFYILHQTVMLILAYVVMDKNWGLISKASLMMIGTFTITWIIYELIIRRIRFLQPLFGVKRKISKK</sequence>
<feature type="transmembrane region" description="Helical" evidence="1">
    <location>
        <begin position="12"/>
        <end position="31"/>
    </location>
</feature>
<dbReference type="AlphaFoldDB" id="A0A937FEF9"/>
<feature type="transmembrane region" description="Helical" evidence="1">
    <location>
        <begin position="268"/>
        <end position="289"/>
    </location>
</feature>